<evidence type="ECO:0000313" key="3">
    <source>
        <dbReference type="RefSeq" id="XP_045378719.1"/>
    </source>
</evidence>
<dbReference type="AlphaFoldDB" id="A0A9W3HMK5"/>
<comment type="similarity">
    <text evidence="1">Belongs to the PPDPF family.</text>
</comment>
<dbReference type="InterPro" id="IPR026754">
    <property type="entry name" value="PPDPF"/>
</dbReference>
<feature type="region of interest" description="Disordered" evidence="2">
    <location>
        <begin position="21"/>
        <end position="105"/>
    </location>
</feature>
<protein>
    <submittedName>
        <fullName evidence="3">LOW QUALITY PROTEIN: pancreatic progenitor cell differentiation and proliferation factor-like</fullName>
    </submittedName>
</protein>
<dbReference type="GO" id="GO:0030154">
    <property type="term" value="P:cell differentiation"/>
    <property type="evidence" value="ECO:0007669"/>
    <property type="project" value="InterPro"/>
</dbReference>
<feature type="compositionally biased region" description="Polar residues" evidence="2">
    <location>
        <begin position="86"/>
        <end position="105"/>
    </location>
</feature>
<sequence length="105" mass="11196">MAAIPSSSSLVVTTHNHYWHRMGSTSRNSSCGSVGYPGEVIPHPSAAFSESPLSHSRPQCWSPPSTRNRPRPPPARSPVTWLRKPQGSSSLAGGQPGKTNSRPPS</sequence>
<gene>
    <name evidence="3" type="primary">LOC123619189</name>
</gene>
<proteinExistence type="inferred from homology"/>
<reference evidence="3" key="1">
    <citation type="submission" date="2025-08" db="UniProtKB">
        <authorList>
            <consortium name="RefSeq"/>
        </authorList>
    </citation>
    <scope>IDENTIFICATION</scope>
    <source>
        <tissue evidence="3">Blood</tissue>
    </source>
</reference>
<organism evidence="3">
    <name type="scientific">Camelus bactrianus</name>
    <name type="common">Bactrian camel</name>
    <dbReference type="NCBI Taxonomy" id="9837"/>
    <lineage>
        <taxon>Eukaryota</taxon>
        <taxon>Metazoa</taxon>
        <taxon>Chordata</taxon>
        <taxon>Craniata</taxon>
        <taxon>Vertebrata</taxon>
        <taxon>Euteleostomi</taxon>
        <taxon>Mammalia</taxon>
        <taxon>Eutheria</taxon>
        <taxon>Laurasiatheria</taxon>
        <taxon>Artiodactyla</taxon>
        <taxon>Tylopoda</taxon>
        <taxon>Camelidae</taxon>
        <taxon>Camelus</taxon>
    </lineage>
</organism>
<dbReference type="PANTHER" id="PTHR14572">
    <property type="entry name" value="PANCREATIC PROGENITOR CELL DIFFERENTIATION AND PROLIFERATION FACTOR"/>
    <property type="match status" value="1"/>
</dbReference>
<feature type="compositionally biased region" description="Polar residues" evidence="2">
    <location>
        <begin position="23"/>
        <end position="32"/>
    </location>
</feature>
<accession>A0A9W3HMK5</accession>
<dbReference type="PRINTS" id="PR02071">
    <property type="entry name" value="PPDPFACTOR"/>
</dbReference>
<evidence type="ECO:0000256" key="2">
    <source>
        <dbReference type="SAM" id="MobiDB-lite"/>
    </source>
</evidence>
<evidence type="ECO:0000256" key="1">
    <source>
        <dbReference type="ARBA" id="ARBA00006609"/>
    </source>
</evidence>
<dbReference type="Pfam" id="PF15060">
    <property type="entry name" value="PPDFL"/>
    <property type="match status" value="1"/>
</dbReference>
<name>A0A9W3HMK5_CAMBA</name>
<dbReference type="RefSeq" id="XP_045378719.1">
    <property type="nucleotide sequence ID" value="XM_045522763.1"/>
</dbReference>